<proteinExistence type="predicted"/>
<organism evidence="2 3">
    <name type="scientific">Penicillium cosmopolitanum</name>
    <dbReference type="NCBI Taxonomy" id="1131564"/>
    <lineage>
        <taxon>Eukaryota</taxon>
        <taxon>Fungi</taxon>
        <taxon>Dikarya</taxon>
        <taxon>Ascomycota</taxon>
        <taxon>Pezizomycotina</taxon>
        <taxon>Eurotiomycetes</taxon>
        <taxon>Eurotiomycetidae</taxon>
        <taxon>Eurotiales</taxon>
        <taxon>Aspergillaceae</taxon>
        <taxon>Penicillium</taxon>
    </lineage>
</organism>
<feature type="region of interest" description="Disordered" evidence="1">
    <location>
        <begin position="896"/>
        <end position="945"/>
    </location>
</feature>
<evidence type="ECO:0000256" key="1">
    <source>
        <dbReference type="SAM" id="MobiDB-lite"/>
    </source>
</evidence>
<feature type="region of interest" description="Disordered" evidence="1">
    <location>
        <begin position="786"/>
        <end position="808"/>
    </location>
</feature>
<gene>
    <name evidence="2" type="ORF">N7509_010351</name>
</gene>
<name>A0A9W9VRB8_9EURO</name>
<feature type="compositionally biased region" description="Low complexity" evidence="1">
    <location>
        <begin position="118"/>
        <end position="130"/>
    </location>
</feature>
<feature type="compositionally biased region" description="Acidic residues" evidence="1">
    <location>
        <begin position="936"/>
        <end position="945"/>
    </location>
</feature>
<protein>
    <submittedName>
        <fullName evidence="2">Uncharacterized protein</fullName>
    </submittedName>
</protein>
<dbReference type="AlphaFoldDB" id="A0A9W9VRB8"/>
<comment type="caution">
    <text evidence="2">The sequence shown here is derived from an EMBL/GenBank/DDBJ whole genome shotgun (WGS) entry which is preliminary data.</text>
</comment>
<feature type="region of interest" description="Disordered" evidence="1">
    <location>
        <begin position="116"/>
        <end position="137"/>
    </location>
</feature>
<feature type="compositionally biased region" description="Polar residues" evidence="1">
    <location>
        <begin position="896"/>
        <end position="906"/>
    </location>
</feature>
<evidence type="ECO:0000313" key="2">
    <source>
        <dbReference type="EMBL" id="KAJ5387810.1"/>
    </source>
</evidence>
<dbReference type="OrthoDB" id="4352890at2759"/>
<keyword evidence="3" id="KW-1185">Reference proteome</keyword>
<reference evidence="2" key="1">
    <citation type="submission" date="2022-12" db="EMBL/GenBank/DDBJ databases">
        <authorList>
            <person name="Petersen C."/>
        </authorList>
    </citation>
    <scope>NUCLEOTIDE SEQUENCE</scope>
    <source>
        <strain evidence="2">IBT 29677</strain>
    </source>
</reference>
<feature type="compositionally biased region" description="Polar residues" evidence="1">
    <location>
        <begin position="786"/>
        <end position="796"/>
    </location>
</feature>
<dbReference type="Proteomes" id="UP001147747">
    <property type="component" value="Unassembled WGS sequence"/>
</dbReference>
<dbReference type="GeneID" id="81373968"/>
<evidence type="ECO:0000313" key="3">
    <source>
        <dbReference type="Proteomes" id="UP001147747"/>
    </source>
</evidence>
<dbReference type="EMBL" id="JAPZBU010000009">
    <property type="protein sequence ID" value="KAJ5387810.1"/>
    <property type="molecule type" value="Genomic_DNA"/>
</dbReference>
<accession>A0A9W9VRB8</accession>
<dbReference type="RefSeq" id="XP_056485608.1">
    <property type="nucleotide sequence ID" value="XM_056634988.1"/>
</dbReference>
<reference evidence="2" key="2">
    <citation type="journal article" date="2023" name="IMA Fungus">
        <title>Comparative genomic study of the Penicillium genus elucidates a diverse pangenome and 15 lateral gene transfer events.</title>
        <authorList>
            <person name="Petersen C."/>
            <person name="Sorensen T."/>
            <person name="Nielsen M.R."/>
            <person name="Sondergaard T.E."/>
            <person name="Sorensen J.L."/>
            <person name="Fitzpatrick D.A."/>
            <person name="Frisvad J.C."/>
            <person name="Nielsen K.L."/>
        </authorList>
    </citation>
    <scope>NUCLEOTIDE SEQUENCE</scope>
    <source>
        <strain evidence="2">IBT 29677</strain>
    </source>
</reference>
<sequence>MPEKETKPYDRAQVEAFRELHISSATDKEVVIRMLRKIYDPSNPSNPHQLNFRVKIIRNDISAKLRKALNDRKFLNELPDRIPKGDLDDLAVKLYNLAVKSHRLRGWGGWGLSKRSESASSAPPVSSVASTPRFNPNDQRPFEFTKATVLPNVDIQIIRANRPDKSVAYRLCDFIRDEWELSARSGDGSWVDGSRLQIERLKAALLDTKHLKSQDETLWWSPLPLHLIDASKVNMQAAEDEEILLTNANFFSSLQRYVEINFPHLGPGNPSIQEEGYIEIRPIITLIASATVALLAENQEAKKDSLFLEVNVLDTLVIRTLHFPSTAHWIGGGPTKGQVLTGPFEKCKKDTMSKAIAERDSKRRKLDHKIQSKLENLGSEFMSYINEFTTTKDRALSQDLAPHIDLATQFLNTLTPRFENSGSNDTEEKMVDFFETALDILYRTASFREGVISDHTIPLMTTLLQKILTAIGDLDVDTSDESILTPAADMAILILESAFQKLEQEDEDRGLFAICGISTLVLNNLITKLVWGPNQRDMVSVIKLGQQLLREISAELLESNEDSHLGHLLAIGTAITVKLQEKVDGVRDDEEDDEIWMFNTTNRLLVLSIERMMSGLKDGTAEAKVNRRWYHLCHLLELAEDSPLIKLSDDGYEGLIMALVEMTKRIFGSSNELLEQVIVLLDSLAPIFELYGTTMGKIQLEIRHSPELLTYILEMGAVIYNEVMLELRQSGAEFITLANAVSDFTKICSLFLDLSASAEREKLDRNQAKLDSLRVMANFLESLSTMHQPSDENSATGKAEDENDFEPTTLKRSNSLQKFYRSYSDLQKDDEEAFETKTWETETEQSHFDRLERLLKFIEGESIQSTADDGGLKEWKFDPGQSALHRAQEILGFMRSQTDSSLNSSILKLEDIPEYSGESSEEGSEQGSEKGSEQGSEGDEDEEME</sequence>